<gene>
    <name evidence="2" type="ORF">A3A36_02415</name>
</gene>
<reference evidence="2 3" key="1">
    <citation type="journal article" date="2016" name="Nat. Commun.">
        <title>Thousands of microbial genomes shed light on interconnected biogeochemical processes in an aquifer system.</title>
        <authorList>
            <person name="Anantharaman K."/>
            <person name="Brown C.T."/>
            <person name="Hug L.A."/>
            <person name="Sharon I."/>
            <person name="Castelle C.J."/>
            <person name="Probst A.J."/>
            <person name="Thomas B.C."/>
            <person name="Singh A."/>
            <person name="Wilkins M.J."/>
            <person name="Karaoz U."/>
            <person name="Brodie E.L."/>
            <person name="Williams K.H."/>
            <person name="Hubbard S.S."/>
            <person name="Banfield J.F."/>
        </authorList>
    </citation>
    <scope>NUCLEOTIDE SEQUENCE [LARGE SCALE GENOMIC DNA]</scope>
</reference>
<proteinExistence type="inferred from homology"/>
<sequence length="72" mass="8044">MYLKVFVTPGSKRESVKEKDELLVITVREPATGNRANKRVREIVAARVGKTFGNVRILTGHHSHVKMISVTS</sequence>
<dbReference type="Proteomes" id="UP000178811">
    <property type="component" value="Unassembled WGS sequence"/>
</dbReference>
<dbReference type="NCBIfam" id="TIGR00251">
    <property type="entry name" value="DUF167 family protein"/>
    <property type="match status" value="1"/>
</dbReference>
<dbReference type="SUPFAM" id="SSF69786">
    <property type="entry name" value="YggU-like"/>
    <property type="match status" value="1"/>
</dbReference>
<protein>
    <submittedName>
        <fullName evidence="2">Uncharacterized protein</fullName>
    </submittedName>
</protein>
<dbReference type="Pfam" id="PF02594">
    <property type="entry name" value="DUF167"/>
    <property type="match status" value="1"/>
</dbReference>
<comment type="caution">
    <text evidence="2">The sequence shown here is derived from an EMBL/GenBank/DDBJ whole genome shotgun (WGS) entry which is preliminary data.</text>
</comment>
<dbReference type="SMART" id="SM01152">
    <property type="entry name" value="DUF167"/>
    <property type="match status" value="1"/>
</dbReference>
<evidence type="ECO:0000313" key="2">
    <source>
        <dbReference type="EMBL" id="OGG77905.1"/>
    </source>
</evidence>
<evidence type="ECO:0000256" key="1">
    <source>
        <dbReference type="ARBA" id="ARBA00010364"/>
    </source>
</evidence>
<dbReference type="Gene3D" id="3.30.1200.10">
    <property type="entry name" value="YggU-like"/>
    <property type="match status" value="1"/>
</dbReference>
<dbReference type="InterPro" id="IPR036591">
    <property type="entry name" value="YggU-like_sf"/>
</dbReference>
<evidence type="ECO:0000313" key="3">
    <source>
        <dbReference type="Proteomes" id="UP000178811"/>
    </source>
</evidence>
<dbReference type="AlphaFoldDB" id="A0A1F6EW98"/>
<accession>A0A1F6EW98</accession>
<dbReference type="EMBL" id="MFLW01000028">
    <property type="protein sequence ID" value="OGG77905.1"/>
    <property type="molecule type" value="Genomic_DNA"/>
</dbReference>
<organism evidence="2 3">
    <name type="scientific">Candidatus Kaiserbacteria bacterium RIFCSPLOWO2_01_FULL_52_12b</name>
    <dbReference type="NCBI Taxonomy" id="1798509"/>
    <lineage>
        <taxon>Bacteria</taxon>
        <taxon>Candidatus Kaiseribacteriota</taxon>
    </lineage>
</organism>
<dbReference type="InterPro" id="IPR003746">
    <property type="entry name" value="DUF167"/>
</dbReference>
<comment type="similarity">
    <text evidence="1">Belongs to the UPF0235 family.</text>
</comment>
<name>A0A1F6EW98_9BACT</name>